<accession>A0A495W4C1</accession>
<evidence type="ECO:0000313" key="8">
    <source>
        <dbReference type="Proteomes" id="UP000282084"/>
    </source>
</evidence>
<dbReference type="InterPro" id="IPR010652">
    <property type="entry name" value="DUF1232"/>
</dbReference>
<name>A0A495W4C1_9PSEU</name>
<sequence>MIFFGIMLAAIGVSTLVWRDADVIGLPPVAVGVALLVLAAAAIALGVARRKRRRVARGEPEPVGSVLDRAKALPRLLRQRKAYGLPASRLAQWGFALVYLVSPIDILPELLPVVGITDDAGVAVWLLTSLSTATGQYLNWERSKKQHREP</sequence>
<organism evidence="7 8">
    <name type="scientific">Saccharothrix australiensis</name>
    <dbReference type="NCBI Taxonomy" id="2072"/>
    <lineage>
        <taxon>Bacteria</taxon>
        <taxon>Bacillati</taxon>
        <taxon>Actinomycetota</taxon>
        <taxon>Actinomycetes</taxon>
        <taxon>Pseudonocardiales</taxon>
        <taxon>Pseudonocardiaceae</taxon>
        <taxon>Saccharothrix</taxon>
    </lineage>
</organism>
<keyword evidence="8" id="KW-1185">Reference proteome</keyword>
<dbReference type="OrthoDB" id="5147173at2"/>
<comment type="caution">
    <text evidence="7">The sequence shown here is derived from an EMBL/GenBank/DDBJ whole genome shotgun (WGS) entry which is preliminary data.</text>
</comment>
<evidence type="ECO:0000256" key="2">
    <source>
        <dbReference type="ARBA" id="ARBA00022692"/>
    </source>
</evidence>
<dbReference type="EMBL" id="RBXO01000001">
    <property type="protein sequence ID" value="RKT56224.1"/>
    <property type="molecule type" value="Genomic_DNA"/>
</dbReference>
<evidence type="ECO:0000313" key="7">
    <source>
        <dbReference type="EMBL" id="RKT56224.1"/>
    </source>
</evidence>
<feature type="transmembrane region" description="Helical" evidence="5">
    <location>
        <begin position="29"/>
        <end position="48"/>
    </location>
</feature>
<keyword evidence="4 5" id="KW-0472">Membrane</keyword>
<evidence type="ECO:0000256" key="3">
    <source>
        <dbReference type="ARBA" id="ARBA00022989"/>
    </source>
</evidence>
<gene>
    <name evidence="7" type="ORF">C8E97_4913</name>
</gene>
<dbReference type="AlphaFoldDB" id="A0A495W4C1"/>
<dbReference type="Pfam" id="PF06803">
    <property type="entry name" value="DUF1232"/>
    <property type="match status" value="1"/>
</dbReference>
<reference evidence="7 8" key="1">
    <citation type="submission" date="2018-10" db="EMBL/GenBank/DDBJ databases">
        <title>Sequencing the genomes of 1000 actinobacteria strains.</title>
        <authorList>
            <person name="Klenk H.-P."/>
        </authorList>
    </citation>
    <scope>NUCLEOTIDE SEQUENCE [LARGE SCALE GENOMIC DNA]</scope>
    <source>
        <strain evidence="7 8">DSM 43800</strain>
    </source>
</reference>
<dbReference type="Proteomes" id="UP000282084">
    <property type="component" value="Unassembled WGS sequence"/>
</dbReference>
<evidence type="ECO:0000256" key="1">
    <source>
        <dbReference type="ARBA" id="ARBA00004127"/>
    </source>
</evidence>
<keyword evidence="2 5" id="KW-0812">Transmembrane</keyword>
<dbReference type="GO" id="GO:0012505">
    <property type="term" value="C:endomembrane system"/>
    <property type="evidence" value="ECO:0007669"/>
    <property type="project" value="UniProtKB-SubCell"/>
</dbReference>
<feature type="domain" description="DUF1232" evidence="6">
    <location>
        <begin position="92"/>
        <end position="125"/>
    </location>
</feature>
<comment type="subcellular location">
    <subcellularLocation>
        <location evidence="1">Endomembrane system</location>
        <topology evidence="1">Multi-pass membrane protein</topology>
    </subcellularLocation>
</comment>
<evidence type="ECO:0000256" key="5">
    <source>
        <dbReference type="SAM" id="Phobius"/>
    </source>
</evidence>
<proteinExistence type="predicted"/>
<evidence type="ECO:0000259" key="6">
    <source>
        <dbReference type="Pfam" id="PF06803"/>
    </source>
</evidence>
<protein>
    <submittedName>
        <fullName evidence="7">Uncharacterized protein DUF1232</fullName>
    </submittedName>
</protein>
<keyword evidence="3 5" id="KW-1133">Transmembrane helix</keyword>
<evidence type="ECO:0000256" key="4">
    <source>
        <dbReference type="ARBA" id="ARBA00023136"/>
    </source>
</evidence>
<dbReference type="RefSeq" id="WP_121007826.1">
    <property type="nucleotide sequence ID" value="NZ_RBXO01000001.1"/>
</dbReference>